<organism evidence="2 3">
    <name type="scientific">Nonomuraea zeae</name>
    <dbReference type="NCBI Taxonomy" id="1642303"/>
    <lineage>
        <taxon>Bacteria</taxon>
        <taxon>Bacillati</taxon>
        <taxon>Actinomycetota</taxon>
        <taxon>Actinomycetes</taxon>
        <taxon>Streptosporangiales</taxon>
        <taxon>Streptosporangiaceae</taxon>
        <taxon>Nonomuraea</taxon>
    </lineage>
</organism>
<dbReference type="SUPFAM" id="SSF47473">
    <property type="entry name" value="EF-hand"/>
    <property type="match status" value="1"/>
</dbReference>
<evidence type="ECO:0000313" key="3">
    <source>
        <dbReference type="Proteomes" id="UP000306628"/>
    </source>
</evidence>
<comment type="caution">
    <text evidence="2">The sequence shown here is derived from an EMBL/GenBank/DDBJ whole genome shotgun (WGS) entry which is preliminary data.</text>
</comment>
<accession>A0A5S4FSN0</accession>
<protein>
    <submittedName>
        <fullName evidence="2">EF-hand domain-containing protein</fullName>
    </submittedName>
</protein>
<keyword evidence="3" id="KW-1185">Reference proteome</keyword>
<dbReference type="GO" id="GO:0005509">
    <property type="term" value="F:calcium ion binding"/>
    <property type="evidence" value="ECO:0007669"/>
    <property type="project" value="InterPro"/>
</dbReference>
<gene>
    <name evidence="2" type="ORF">ETD85_47590</name>
</gene>
<evidence type="ECO:0000259" key="1">
    <source>
        <dbReference type="PROSITE" id="PS50222"/>
    </source>
</evidence>
<dbReference type="PROSITE" id="PS00018">
    <property type="entry name" value="EF_HAND_1"/>
    <property type="match status" value="1"/>
</dbReference>
<dbReference type="OrthoDB" id="3530529at2"/>
<dbReference type="PROSITE" id="PS50222">
    <property type="entry name" value="EF_HAND_2"/>
    <property type="match status" value="2"/>
</dbReference>
<dbReference type="Proteomes" id="UP000306628">
    <property type="component" value="Unassembled WGS sequence"/>
</dbReference>
<dbReference type="InterPro" id="IPR002048">
    <property type="entry name" value="EF_hand_dom"/>
</dbReference>
<dbReference type="RefSeq" id="WP_138696462.1">
    <property type="nucleotide sequence ID" value="NZ_JBHSAZ010000089.1"/>
</dbReference>
<name>A0A5S4FSN0_9ACTN</name>
<evidence type="ECO:0000313" key="2">
    <source>
        <dbReference type="EMBL" id="TMR23622.1"/>
    </source>
</evidence>
<reference evidence="2 3" key="1">
    <citation type="submission" date="2019-05" db="EMBL/GenBank/DDBJ databases">
        <title>Draft genome sequence of Nonomuraea zeae DSM 100528.</title>
        <authorList>
            <person name="Saricaoglu S."/>
            <person name="Isik K."/>
        </authorList>
    </citation>
    <scope>NUCLEOTIDE SEQUENCE [LARGE SCALE GENOMIC DNA]</scope>
    <source>
        <strain evidence="2 3">DSM 100528</strain>
    </source>
</reference>
<dbReference type="InterPro" id="IPR018247">
    <property type="entry name" value="EF_Hand_1_Ca_BS"/>
</dbReference>
<feature type="domain" description="EF-hand" evidence="1">
    <location>
        <begin position="96"/>
        <end position="131"/>
    </location>
</feature>
<dbReference type="AlphaFoldDB" id="A0A5S4FSN0"/>
<proteinExistence type="predicted"/>
<feature type="domain" description="EF-hand" evidence="1">
    <location>
        <begin position="7"/>
        <end position="42"/>
    </location>
</feature>
<sequence>MPDDAAFHLARLQARFALLDVTGDGHLRAEDFDLLAERVLNALGMELDSDKARALFDGCRTYWRGLAATSGGAQEDLVTFEEYAAAALDADHFDVYGQPYARALAALADRDDDGYIESADFLACMTAIGFPLSRVKQLFSTLSYKDRITTGAWQAAIKDYYVNTSGDTPGQLLTRRSV</sequence>
<dbReference type="EMBL" id="VCKX01000252">
    <property type="protein sequence ID" value="TMR23622.1"/>
    <property type="molecule type" value="Genomic_DNA"/>
</dbReference>
<dbReference type="InterPro" id="IPR011992">
    <property type="entry name" value="EF-hand-dom_pair"/>
</dbReference>
<dbReference type="Gene3D" id="1.10.238.10">
    <property type="entry name" value="EF-hand"/>
    <property type="match status" value="1"/>
</dbReference>